<organism evidence="5 6">
    <name type="scientific">Coemansia reversa (strain ATCC 12441 / NRRL 1564)</name>
    <dbReference type="NCBI Taxonomy" id="763665"/>
    <lineage>
        <taxon>Eukaryota</taxon>
        <taxon>Fungi</taxon>
        <taxon>Fungi incertae sedis</taxon>
        <taxon>Zoopagomycota</taxon>
        <taxon>Kickxellomycotina</taxon>
        <taxon>Kickxellomycetes</taxon>
        <taxon>Kickxellales</taxon>
        <taxon>Kickxellaceae</taxon>
        <taxon>Coemansia</taxon>
    </lineage>
</organism>
<dbReference type="Gene3D" id="3.30.300.30">
    <property type="match status" value="1"/>
</dbReference>
<comment type="similarity">
    <text evidence="1">Belongs to the ATP-dependent AMP-binding enzyme family.</text>
</comment>
<dbReference type="SUPFAM" id="SSF56801">
    <property type="entry name" value="Acetyl-CoA synthetase-like"/>
    <property type="match status" value="1"/>
</dbReference>
<dbReference type="PANTHER" id="PTHR24096:SF149">
    <property type="entry name" value="AMP-BINDING DOMAIN-CONTAINING PROTEIN-RELATED"/>
    <property type="match status" value="1"/>
</dbReference>
<evidence type="ECO:0000259" key="4">
    <source>
        <dbReference type="Pfam" id="PF13193"/>
    </source>
</evidence>
<evidence type="ECO:0000313" key="5">
    <source>
        <dbReference type="EMBL" id="PIA17650.1"/>
    </source>
</evidence>
<dbReference type="InterPro" id="IPR045851">
    <property type="entry name" value="AMP-bd_C_sf"/>
</dbReference>
<accession>A0A2G5BF63</accession>
<dbReference type="FunFam" id="3.40.50.12780:FF:000003">
    <property type="entry name" value="Long-chain-fatty-acid--CoA ligase FadD"/>
    <property type="match status" value="1"/>
</dbReference>
<dbReference type="PANTHER" id="PTHR24096">
    <property type="entry name" value="LONG-CHAIN-FATTY-ACID--COA LIGASE"/>
    <property type="match status" value="1"/>
</dbReference>
<dbReference type="EMBL" id="KZ303493">
    <property type="protein sequence ID" value="PIA17650.1"/>
    <property type="molecule type" value="Genomic_DNA"/>
</dbReference>
<dbReference type="Proteomes" id="UP000242474">
    <property type="component" value="Unassembled WGS sequence"/>
</dbReference>
<dbReference type="Gene3D" id="3.40.50.12780">
    <property type="entry name" value="N-terminal domain of ligase-like"/>
    <property type="match status" value="1"/>
</dbReference>
<dbReference type="Pfam" id="PF00501">
    <property type="entry name" value="AMP-binding"/>
    <property type="match status" value="1"/>
</dbReference>
<dbReference type="CDD" id="cd05911">
    <property type="entry name" value="Firefly_Luc_like"/>
    <property type="match status" value="1"/>
</dbReference>
<evidence type="ECO:0000256" key="2">
    <source>
        <dbReference type="ARBA" id="ARBA00022598"/>
    </source>
</evidence>
<gene>
    <name evidence="5" type="ORF">COEREDRAFT_7242</name>
</gene>
<keyword evidence="6" id="KW-1185">Reference proteome</keyword>
<dbReference type="InterPro" id="IPR025110">
    <property type="entry name" value="AMP-bd_C"/>
</dbReference>
<sequence>MIFESKLSHIEVPNVNVADYVLSECKRLSSADHRVFVDSATDEYVTVDQLIAYTKRFAVALRSKCGIRAGDVVATFANNSIYYPFVAYGIVAAGATCSPANASYTPHELAHQLSNSRCKVIIVGDGLRSTVEQALQLVDHKVGHILMLDESRIGCEDSIFEFMDSMNNTIEKEDDPFSSGQPEDFAVAPAYLCYSSGTTGKPKGVVLTHRNMIANAMQINQLKKLDVETTMCQEYETYLGLAPFCHAYGLSYVMHSSVSLGGCIVVMRRYSFDAFLKVVQEYKITFGYLVPPIVCALSKDPRVDSYDLSSMHTVLSGGAALSPTLIEMTEQRLPGVRVIQGYGMSEMSPAMTMLSTRHRNLKSIGILLPNSQAKVVDTQGNELGVCEPGELCFKGPNVMLKYLDNPTATRNIFDENGFLQTGDIGYIDEAGFFYITDRKKEIIKFKGFQVAPSELEGLLAEHPDIEDAAVMAVYDDNQATEIPKGYFVLKKQSDNRNAVDDNARGQAVVEWLHERVAKFKRLRGGFSIIENIPRSPAGKVIRNSLRNMDHISSQGPGVTTA</sequence>
<dbReference type="Pfam" id="PF13193">
    <property type="entry name" value="AMP-binding_C"/>
    <property type="match status" value="1"/>
</dbReference>
<dbReference type="GO" id="GO:0016405">
    <property type="term" value="F:CoA-ligase activity"/>
    <property type="evidence" value="ECO:0007669"/>
    <property type="project" value="TreeGrafter"/>
</dbReference>
<proteinExistence type="inferred from homology"/>
<dbReference type="PROSITE" id="PS00455">
    <property type="entry name" value="AMP_BINDING"/>
    <property type="match status" value="1"/>
</dbReference>
<feature type="domain" description="AMP-dependent synthetase/ligase" evidence="3">
    <location>
        <begin position="31"/>
        <end position="403"/>
    </location>
</feature>
<feature type="domain" description="AMP-binding enzyme C-terminal" evidence="4">
    <location>
        <begin position="454"/>
        <end position="539"/>
    </location>
</feature>
<keyword evidence="2" id="KW-0436">Ligase</keyword>
<name>A0A2G5BF63_COERN</name>
<dbReference type="STRING" id="763665.A0A2G5BF63"/>
<dbReference type="InterPro" id="IPR042099">
    <property type="entry name" value="ANL_N_sf"/>
</dbReference>
<evidence type="ECO:0000259" key="3">
    <source>
        <dbReference type="Pfam" id="PF00501"/>
    </source>
</evidence>
<dbReference type="AlphaFoldDB" id="A0A2G5BF63"/>
<evidence type="ECO:0000313" key="6">
    <source>
        <dbReference type="Proteomes" id="UP000242474"/>
    </source>
</evidence>
<dbReference type="OrthoDB" id="10253115at2759"/>
<protein>
    <submittedName>
        <fullName evidence="5">Acetyl-CoA synthetase-like protein</fullName>
    </submittedName>
</protein>
<reference evidence="5 6" key="1">
    <citation type="journal article" date="2015" name="Genome Biol. Evol.">
        <title>Phylogenomic analyses indicate that early fungi evolved digesting cell walls of algal ancestors of land plants.</title>
        <authorList>
            <person name="Chang Y."/>
            <person name="Wang S."/>
            <person name="Sekimoto S."/>
            <person name="Aerts A.L."/>
            <person name="Choi C."/>
            <person name="Clum A."/>
            <person name="LaButti K.M."/>
            <person name="Lindquist E.A."/>
            <person name="Yee Ngan C."/>
            <person name="Ohm R.A."/>
            <person name="Salamov A.A."/>
            <person name="Grigoriev I.V."/>
            <person name="Spatafora J.W."/>
            <person name="Berbee M.L."/>
        </authorList>
    </citation>
    <scope>NUCLEOTIDE SEQUENCE [LARGE SCALE GENOMIC DNA]</scope>
    <source>
        <strain evidence="5 6">NRRL 1564</strain>
    </source>
</reference>
<dbReference type="InterPro" id="IPR020845">
    <property type="entry name" value="AMP-binding_CS"/>
</dbReference>
<dbReference type="InterPro" id="IPR000873">
    <property type="entry name" value="AMP-dep_synth/lig_dom"/>
</dbReference>
<evidence type="ECO:0000256" key="1">
    <source>
        <dbReference type="ARBA" id="ARBA00006432"/>
    </source>
</evidence>